<evidence type="ECO:0000313" key="1">
    <source>
        <dbReference type="EMBL" id="KAF7827486.1"/>
    </source>
</evidence>
<organism evidence="1 2">
    <name type="scientific">Senna tora</name>
    <dbReference type="NCBI Taxonomy" id="362788"/>
    <lineage>
        <taxon>Eukaryota</taxon>
        <taxon>Viridiplantae</taxon>
        <taxon>Streptophyta</taxon>
        <taxon>Embryophyta</taxon>
        <taxon>Tracheophyta</taxon>
        <taxon>Spermatophyta</taxon>
        <taxon>Magnoliopsida</taxon>
        <taxon>eudicotyledons</taxon>
        <taxon>Gunneridae</taxon>
        <taxon>Pentapetalae</taxon>
        <taxon>rosids</taxon>
        <taxon>fabids</taxon>
        <taxon>Fabales</taxon>
        <taxon>Fabaceae</taxon>
        <taxon>Caesalpinioideae</taxon>
        <taxon>Cassia clade</taxon>
        <taxon>Senna</taxon>
    </lineage>
</organism>
<proteinExistence type="predicted"/>
<keyword evidence="2" id="KW-1185">Reference proteome</keyword>
<dbReference type="OrthoDB" id="1935019at2759"/>
<name>A0A834TVN4_9FABA</name>
<comment type="caution">
    <text evidence="1">The sequence shown here is derived from an EMBL/GenBank/DDBJ whole genome shotgun (WGS) entry which is preliminary data.</text>
</comment>
<reference evidence="1" key="1">
    <citation type="submission" date="2020-09" db="EMBL/GenBank/DDBJ databases">
        <title>Genome-Enabled Discovery of Anthraquinone Biosynthesis in Senna tora.</title>
        <authorList>
            <person name="Kang S.-H."/>
            <person name="Pandey R.P."/>
            <person name="Lee C.-M."/>
            <person name="Sim J.-S."/>
            <person name="Jeong J.-T."/>
            <person name="Choi B.-S."/>
            <person name="Jung M."/>
            <person name="Ginzburg D."/>
            <person name="Zhao K."/>
            <person name="Won S.Y."/>
            <person name="Oh T.-J."/>
            <person name="Yu Y."/>
            <person name="Kim N.-H."/>
            <person name="Lee O.R."/>
            <person name="Lee T.-H."/>
            <person name="Bashyal P."/>
            <person name="Kim T.-S."/>
            <person name="Lee W.-H."/>
            <person name="Kawkins C."/>
            <person name="Kim C.-K."/>
            <person name="Kim J.S."/>
            <person name="Ahn B.O."/>
            <person name="Rhee S.Y."/>
            <person name="Sohng J.K."/>
        </authorList>
    </citation>
    <scope>NUCLEOTIDE SEQUENCE</scope>
    <source>
        <tissue evidence="1">Leaf</tissue>
    </source>
</reference>
<dbReference type="AlphaFoldDB" id="A0A834TVN4"/>
<dbReference type="EMBL" id="JAAIUW010000006">
    <property type="protein sequence ID" value="KAF7827486.1"/>
    <property type="molecule type" value="Genomic_DNA"/>
</dbReference>
<accession>A0A834TVN4</accession>
<sequence length="182" mass="20295">MRGSSLEKETNKKRDEVEEMLQAAQDQVLLKLSVDSHIASASSNNYLDSDLERRFKALKSGGSSSVTVAREDQEFKAVLGDDLSARFAALKAKLNPSSSSTIAAKQNSLPPTVFNAEDENEEDEVERLIREFVLIQLWWTSSSILILLVELVVLVSALDSLTLWLWLIIIVPQSSCRCWVPD</sequence>
<protein>
    <submittedName>
        <fullName evidence="1">Transcription initiation factor TFIID subunit 11 isoform X3</fullName>
    </submittedName>
</protein>
<evidence type="ECO:0000313" key="2">
    <source>
        <dbReference type="Proteomes" id="UP000634136"/>
    </source>
</evidence>
<dbReference type="Proteomes" id="UP000634136">
    <property type="component" value="Unassembled WGS sequence"/>
</dbReference>
<gene>
    <name evidence="1" type="ORF">G2W53_018650</name>
</gene>